<sequence length="57" mass="6657">PRITHTVLCLILLVKIFANWISVQINCSITTACICYHRGFYKKDANYCGDHFLFFFP</sequence>
<proteinExistence type="predicted"/>
<feature type="non-terminal residue" evidence="2">
    <location>
        <position position="1"/>
    </location>
</feature>
<dbReference type="EMBL" id="LAVV01011749">
    <property type="protein sequence ID" value="KNZ47398.1"/>
    <property type="molecule type" value="Genomic_DNA"/>
</dbReference>
<feature type="chain" id="PRO_5005567445" evidence="1">
    <location>
        <begin position="19"/>
        <end position="57"/>
    </location>
</feature>
<comment type="caution">
    <text evidence="2">The sequence shown here is derived from an EMBL/GenBank/DDBJ whole genome shotgun (WGS) entry which is preliminary data.</text>
</comment>
<organism evidence="2 3">
    <name type="scientific">Puccinia sorghi</name>
    <dbReference type="NCBI Taxonomy" id="27349"/>
    <lineage>
        <taxon>Eukaryota</taxon>
        <taxon>Fungi</taxon>
        <taxon>Dikarya</taxon>
        <taxon>Basidiomycota</taxon>
        <taxon>Pucciniomycotina</taxon>
        <taxon>Pucciniomycetes</taxon>
        <taxon>Pucciniales</taxon>
        <taxon>Pucciniaceae</taxon>
        <taxon>Puccinia</taxon>
    </lineage>
</organism>
<accession>A0A0L6UFT6</accession>
<evidence type="ECO:0000313" key="2">
    <source>
        <dbReference type="EMBL" id="KNZ47398.1"/>
    </source>
</evidence>
<evidence type="ECO:0000256" key="1">
    <source>
        <dbReference type="SAM" id="SignalP"/>
    </source>
</evidence>
<gene>
    <name evidence="2" type="ORF">VP01_6427g1</name>
</gene>
<feature type="signal peptide" evidence="1">
    <location>
        <begin position="1"/>
        <end position="18"/>
    </location>
</feature>
<reference evidence="2 3" key="1">
    <citation type="submission" date="2015-08" db="EMBL/GenBank/DDBJ databases">
        <title>Next Generation Sequencing and Analysis of the Genome of Puccinia sorghi L Schw, the Causal Agent of Maize Common Rust.</title>
        <authorList>
            <person name="Rochi L."/>
            <person name="Burguener G."/>
            <person name="Darino M."/>
            <person name="Turjanski A."/>
            <person name="Kreff E."/>
            <person name="Dieguez M.J."/>
            <person name="Sacco F."/>
        </authorList>
    </citation>
    <scope>NUCLEOTIDE SEQUENCE [LARGE SCALE GENOMIC DNA]</scope>
    <source>
        <strain evidence="2 3">RO10H11247</strain>
    </source>
</reference>
<evidence type="ECO:0000313" key="3">
    <source>
        <dbReference type="Proteomes" id="UP000037035"/>
    </source>
</evidence>
<dbReference type="VEuPathDB" id="FungiDB:VP01_6427g1"/>
<protein>
    <submittedName>
        <fullName evidence="2">Putative signal peptide protein</fullName>
    </submittedName>
</protein>
<name>A0A0L6UFT6_9BASI</name>
<keyword evidence="1" id="KW-0732">Signal</keyword>
<keyword evidence="3" id="KW-1185">Reference proteome</keyword>
<dbReference type="AlphaFoldDB" id="A0A0L6UFT6"/>
<dbReference type="Proteomes" id="UP000037035">
    <property type="component" value="Unassembled WGS sequence"/>
</dbReference>